<dbReference type="AlphaFoldDB" id="A0A5C5XHX6"/>
<keyword evidence="2" id="KW-0413">Isomerase</keyword>
<reference evidence="2 3" key="1">
    <citation type="submission" date="2019-02" db="EMBL/GenBank/DDBJ databases">
        <title>Deep-cultivation of Planctomycetes and their phenomic and genomic characterization uncovers novel biology.</title>
        <authorList>
            <person name="Wiegand S."/>
            <person name="Jogler M."/>
            <person name="Boedeker C."/>
            <person name="Pinto D."/>
            <person name="Vollmers J."/>
            <person name="Rivas-Marin E."/>
            <person name="Kohn T."/>
            <person name="Peeters S.H."/>
            <person name="Heuer A."/>
            <person name="Rast P."/>
            <person name="Oberbeckmann S."/>
            <person name="Bunk B."/>
            <person name="Jeske O."/>
            <person name="Meyerdierks A."/>
            <person name="Storesund J.E."/>
            <person name="Kallscheuer N."/>
            <person name="Luecker S."/>
            <person name="Lage O.M."/>
            <person name="Pohl T."/>
            <person name="Merkel B.J."/>
            <person name="Hornburger P."/>
            <person name="Mueller R.-W."/>
            <person name="Bruemmer F."/>
            <person name="Labrenz M."/>
            <person name="Spormann A.M."/>
            <person name="Op Den Camp H."/>
            <person name="Overmann J."/>
            <person name="Amann R."/>
            <person name="Jetten M.S.M."/>
            <person name="Mascher T."/>
            <person name="Medema M.H."/>
            <person name="Devos D.P."/>
            <person name="Kaster A.-K."/>
            <person name="Ovreas L."/>
            <person name="Rohde M."/>
            <person name="Galperin M.Y."/>
            <person name="Jogler C."/>
        </authorList>
    </citation>
    <scope>NUCLEOTIDE SEQUENCE [LARGE SCALE GENOMIC DNA]</scope>
    <source>
        <strain evidence="2 3">Pan54</strain>
    </source>
</reference>
<dbReference type="GO" id="GO:0016853">
    <property type="term" value="F:isomerase activity"/>
    <property type="evidence" value="ECO:0007669"/>
    <property type="project" value="UniProtKB-KW"/>
</dbReference>
<dbReference type="OrthoDB" id="9781311at2"/>
<keyword evidence="3" id="KW-1185">Reference proteome</keyword>
<comment type="caution">
    <text evidence="2">The sequence shown here is derived from an EMBL/GenBank/DDBJ whole genome shotgun (WGS) entry which is preliminary data.</text>
</comment>
<sequence>MLGTELNVEAYMNRFGELLKQLDASQIVGLSDAIYQCYEQGTTVFICGNGGSGSNSSHFCEDLGKSTLDPKDFEKDDVKRLRVMSLTDNTPYILAWGNDEGFDRIFVEQLKNFAQPGDLLIAISGSGNSPNILKAVEWSNCHQVTTWGITGYTGGKLSESAQHELHVPLDDMGMVESVHMLAFHWVLNDVHAKINSVGRYDSKSAPQTLPLRKAA</sequence>
<dbReference type="InterPro" id="IPR001347">
    <property type="entry name" value="SIS_dom"/>
</dbReference>
<evidence type="ECO:0000313" key="2">
    <source>
        <dbReference type="EMBL" id="TWT62806.1"/>
    </source>
</evidence>
<dbReference type="RefSeq" id="WP_146504624.1">
    <property type="nucleotide sequence ID" value="NZ_SJPG01000001.1"/>
</dbReference>
<protein>
    <submittedName>
        <fullName evidence="2">Phosphoheptose isomerase 1</fullName>
        <ecNumber evidence="2">5.3.1.28</ecNumber>
    </submittedName>
</protein>
<accession>A0A5C5XHX6</accession>
<dbReference type="EC" id="5.3.1.28" evidence="2"/>
<dbReference type="EMBL" id="SJPG01000001">
    <property type="protein sequence ID" value="TWT62806.1"/>
    <property type="molecule type" value="Genomic_DNA"/>
</dbReference>
<dbReference type="PANTHER" id="PTHR30390">
    <property type="entry name" value="SEDOHEPTULOSE 7-PHOSPHATE ISOMERASE / DNAA INITIATOR-ASSOCIATING FACTOR FOR REPLICATION INITIATION"/>
    <property type="match status" value="1"/>
</dbReference>
<dbReference type="Gene3D" id="3.40.50.10490">
    <property type="entry name" value="Glucose-6-phosphate isomerase like protein, domain 1"/>
    <property type="match status" value="1"/>
</dbReference>
<evidence type="ECO:0000259" key="1">
    <source>
        <dbReference type="PROSITE" id="PS51464"/>
    </source>
</evidence>
<dbReference type="GO" id="GO:0097367">
    <property type="term" value="F:carbohydrate derivative binding"/>
    <property type="evidence" value="ECO:0007669"/>
    <property type="project" value="InterPro"/>
</dbReference>
<dbReference type="GO" id="GO:1901135">
    <property type="term" value="P:carbohydrate derivative metabolic process"/>
    <property type="evidence" value="ECO:0007669"/>
    <property type="project" value="InterPro"/>
</dbReference>
<dbReference type="InterPro" id="IPR035461">
    <property type="entry name" value="GmhA/DiaA"/>
</dbReference>
<dbReference type="PROSITE" id="PS51464">
    <property type="entry name" value="SIS"/>
    <property type="match status" value="1"/>
</dbReference>
<dbReference type="CDD" id="cd05006">
    <property type="entry name" value="SIS_GmhA"/>
    <property type="match status" value="1"/>
</dbReference>
<evidence type="ECO:0000313" key="3">
    <source>
        <dbReference type="Proteomes" id="UP000316095"/>
    </source>
</evidence>
<dbReference type="SUPFAM" id="SSF53697">
    <property type="entry name" value="SIS domain"/>
    <property type="match status" value="1"/>
</dbReference>
<gene>
    <name evidence="2" type="primary">gmhA1</name>
    <name evidence="2" type="ORF">Pan54_35520</name>
</gene>
<feature type="domain" description="SIS" evidence="1">
    <location>
        <begin position="34"/>
        <end position="197"/>
    </location>
</feature>
<dbReference type="PANTHER" id="PTHR30390:SF8">
    <property type="entry name" value="SUGAR ISOMERASE (SIS)"/>
    <property type="match status" value="1"/>
</dbReference>
<dbReference type="Proteomes" id="UP000316095">
    <property type="component" value="Unassembled WGS sequence"/>
</dbReference>
<dbReference type="InterPro" id="IPR050099">
    <property type="entry name" value="SIS_GmhA/DiaA_subfam"/>
</dbReference>
<name>A0A5C5XHX6_9PLAN</name>
<organism evidence="2 3">
    <name type="scientific">Rubinisphaera italica</name>
    <dbReference type="NCBI Taxonomy" id="2527969"/>
    <lineage>
        <taxon>Bacteria</taxon>
        <taxon>Pseudomonadati</taxon>
        <taxon>Planctomycetota</taxon>
        <taxon>Planctomycetia</taxon>
        <taxon>Planctomycetales</taxon>
        <taxon>Planctomycetaceae</taxon>
        <taxon>Rubinisphaera</taxon>
    </lineage>
</organism>
<dbReference type="InterPro" id="IPR046348">
    <property type="entry name" value="SIS_dom_sf"/>
</dbReference>
<proteinExistence type="predicted"/>
<dbReference type="Pfam" id="PF13580">
    <property type="entry name" value="SIS_2"/>
    <property type="match status" value="1"/>
</dbReference>